<protein>
    <submittedName>
        <fullName evidence="5">Uncharacterized protein LOC112043002</fullName>
    </submittedName>
</protein>
<sequence length="260" mass="28876">MARGLIAMSLHGLVVAGGVALLLWAAGVDAAAARYDTATPYTPPGVKYKHIPLHSNYNSAADTLDTEDDSEDDTSSQGMPTSELILTLFRTALDVVRKINKNRAAALPTTGSNSTALQVRRKHIGNATSDTGRGFEDYYDEHHDHETTTTAKPMKQGRYTDPWAGYYDWIINEGSFKFWSVFQLFTAAVLLYACLSAIYYAKFNPIIPDYSLEYDDYFLERSSGRKARSVDASETPSGLSWINPTTFQFVLDAISKHYED</sequence>
<evidence type="ECO:0000313" key="4">
    <source>
        <dbReference type="Proteomes" id="UP001652582"/>
    </source>
</evidence>
<name>A0A6J1MM25_BICAN</name>
<reference evidence="4" key="1">
    <citation type="submission" date="2025-05" db="UniProtKB">
        <authorList>
            <consortium name="RefSeq"/>
        </authorList>
    </citation>
    <scope>NUCLEOTIDE SEQUENCE [LARGE SCALE GENOMIC DNA]</scope>
</reference>
<accession>A0A6J1MM25</accession>
<evidence type="ECO:0000256" key="3">
    <source>
        <dbReference type="SAM" id="SignalP"/>
    </source>
</evidence>
<proteinExistence type="predicted"/>
<evidence type="ECO:0000256" key="2">
    <source>
        <dbReference type="SAM" id="Phobius"/>
    </source>
</evidence>
<feature type="region of interest" description="Disordered" evidence="1">
    <location>
        <begin position="59"/>
        <end position="79"/>
    </location>
</feature>
<dbReference type="OrthoDB" id="7614304at2759"/>
<evidence type="ECO:0000256" key="1">
    <source>
        <dbReference type="SAM" id="MobiDB-lite"/>
    </source>
</evidence>
<keyword evidence="4" id="KW-1185">Reference proteome</keyword>
<feature type="compositionally biased region" description="Acidic residues" evidence="1">
    <location>
        <begin position="64"/>
        <end position="74"/>
    </location>
</feature>
<keyword evidence="2" id="KW-1133">Transmembrane helix</keyword>
<gene>
    <name evidence="5" type="primary">LOC112043002</name>
</gene>
<keyword evidence="2" id="KW-0812">Transmembrane</keyword>
<feature type="chain" id="PRO_5046843153" evidence="3">
    <location>
        <begin position="31"/>
        <end position="260"/>
    </location>
</feature>
<feature type="signal peptide" evidence="3">
    <location>
        <begin position="1"/>
        <end position="30"/>
    </location>
</feature>
<dbReference type="KEGG" id="bany:112043002"/>
<keyword evidence="3" id="KW-0732">Signal</keyword>
<evidence type="ECO:0000313" key="5">
    <source>
        <dbReference type="RefSeq" id="XP_023934008.2"/>
    </source>
</evidence>
<keyword evidence="2" id="KW-0472">Membrane</keyword>
<reference evidence="5" key="2">
    <citation type="submission" date="2025-08" db="UniProtKB">
        <authorList>
            <consortium name="RefSeq"/>
        </authorList>
    </citation>
    <scope>IDENTIFICATION</scope>
</reference>
<dbReference type="RefSeq" id="XP_023934008.2">
    <property type="nucleotide sequence ID" value="XM_024078240.2"/>
</dbReference>
<feature type="transmembrane region" description="Helical" evidence="2">
    <location>
        <begin position="178"/>
        <end position="201"/>
    </location>
</feature>
<dbReference type="Proteomes" id="UP001652582">
    <property type="component" value="Chromosome 1"/>
</dbReference>
<dbReference type="GeneID" id="112043002"/>
<dbReference type="AlphaFoldDB" id="A0A6J1MM25"/>
<organism evidence="4 5">
    <name type="scientific">Bicyclus anynana</name>
    <name type="common">Squinting bush brown butterfly</name>
    <dbReference type="NCBI Taxonomy" id="110368"/>
    <lineage>
        <taxon>Eukaryota</taxon>
        <taxon>Metazoa</taxon>
        <taxon>Ecdysozoa</taxon>
        <taxon>Arthropoda</taxon>
        <taxon>Hexapoda</taxon>
        <taxon>Insecta</taxon>
        <taxon>Pterygota</taxon>
        <taxon>Neoptera</taxon>
        <taxon>Endopterygota</taxon>
        <taxon>Lepidoptera</taxon>
        <taxon>Glossata</taxon>
        <taxon>Ditrysia</taxon>
        <taxon>Papilionoidea</taxon>
        <taxon>Nymphalidae</taxon>
        <taxon>Satyrinae</taxon>
        <taxon>Satyrini</taxon>
        <taxon>Mycalesina</taxon>
        <taxon>Bicyclus</taxon>
    </lineage>
</organism>